<keyword evidence="2" id="KW-0812">Transmembrane</keyword>
<dbReference type="STRING" id="313628.LNTAR_17953"/>
<accession>A6DFS9</accession>
<evidence type="ECO:0000256" key="1">
    <source>
        <dbReference type="SAM" id="Coils"/>
    </source>
</evidence>
<keyword evidence="1" id="KW-0175">Coiled coil</keyword>
<dbReference type="EMBL" id="ABCK01000001">
    <property type="protein sequence ID" value="EDM29659.1"/>
    <property type="molecule type" value="Genomic_DNA"/>
</dbReference>
<proteinExistence type="predicted"/>
<feature type="coiled-coil region" evidence="1">
    <location>
        <begin position="98"/>
        <end position="144"/>
    </location>
</feature>
<dbReference type="AlphaFoldDB" id="A6DFS9"/>
<protein>
    <submittedName>
        <fullName evidence="3">Uncharacterized protein</fullName>
    </submittedName>
</protein>
<gene>
    <name evidence="3" type="ORF">LNTAR_17953</name>
</gene>
<evidence type="ECO:0000313" key="4">
    <source>
        <dbReference type="Proteomes" id="UP000004947"/>
    </source>
</evidence>
<keyword evidence="2" id="KW-1133">Transmembrane helix</keyword>
<sequence length="325" mass="37442">MKNLKTLNFFVRNIKILSFLVFFIGLLISGLEIADYISKLKVSSYAPSHTLGNESEKLHTELKRVKSNLNGLMLQFGEEAPSFRKEKLYKSYRNLMELEDLGQELSQIESDINGHKELLMKTLNKDLEEMLSRIATVIKMYKEEGLIEDQEQEIQASDFEPVYGPKALENLANIQTKLDENYTYVEELGAQMDKAENRELAHSYLKKLIVLKNFVGSHKKTVDVKETDLKIKVLQVQNDLVQMKNELRLNLTSHWAIEDQLEKVKELLSLEFNKAEQSNKVLKNLSFRYLKGVLMLLVFSFMLPFAMMLGADYMRLKIGESSNGA</sequence>
<keyword evidence="4" id="KW-1185">Reference proteome</keyword>
<reference evidence="3 4" key="1">
    <citation type="journal article" date="2010" name="J. Bacteriol.">
        <title>Genome sequence of Lentisphaera araneosa HTCC2155T, the type species of the order Lentisphaerales in the phylum Lentisphaerae.</title>
        <authorList>
            <person name="Thrash J.C."/>
            <person name="Cho J.C."/>
            <person name="Vergin K.L."/>
            <person name="Morris R.M."/>
            <person name="Giovannoni S.J."/>
        </authorList>
    </citation>
    <scope>NUCLEOTIDE SEQUENCE [LARGE SCALE GENOMIC DNA]</scope>
    <source>
        <strain evidence="3 4">HTCC2155</strain>
    </source>
</reference>
<organism evidence="3 4">
    <name type="scientific">Lentisphaera araneosa HTCC2155</name>
    <dbReference type="NCBI Taxonomy" id="313628"/>
    <lineage>
        <taxon>Bacteria</taxon>
        <taxon>Pseudomonadati</taxon>
        <taxon>Lentisphaerota</taxon>
        <taxon>Lentisphaeria</taxon>
        <taxon>Lentisphaerales</taxon>
        <taxon>Lentisphaeraceae</taxon>
        <taxon>Lentisphaera</taxon>
    </lineage>
</organism>
<evidence type="ECO:0000256" key="2">
    <source>
        <dbReference type="SAM" id="Phobius"/>
    </source>
</evidence>
<feature type="transmembrane region" description="Helical" evidence="2">
    <location>
        <begin position="289"/>
        <end position="311"/>
    </location>
</feature>
<comment type="caution">
    <text evidence="3">The sequence shown here is derived from an EMBL/GenBank/DDBJ whole genome shotgun (WGS) entry which is preliminary data.</text>
</comment>
<evidence type="ECO:0000313" key="3">
    <source>
        <dbReference type="EMBL" id="EDM29659.1"/>
    </source>
</evidence>
<dbReference type="Proteomes" id="UP000004947">
    <property type="component" value="Unassembled WGS sequence"/>
</dbReference>
<dbReference type="RefSeq" id="WP_007276778.1">
    <property type="nucleotide sequence ID" value="NZ_ABCK01000001.1"/>
</dbReference>
<name>A6DFS9_9BACT</name>
<keyword evidence="2" id="KW-0472">Membrane</keyword>